<dbReference type="Pfam" id="PF02311">
    <property type="entry name" value="AraC_binding"/>
    <property type="match status" value="1"/>
</dbReference>
<reference evidence="5 6" key="1">
    <citation type="submission" date="2024-01" db="EMBL/GenBank/DDBJ databases">
        <title>The strains designed SYSU M86414 and SYSU M84420 isolated from the marine sediment in San Sha City (Hainan Province, China).</title>
        <authorList>
            <person name="Guo D."/>
        </authorList>
    </citation>
    <scope>NUCLEOTIDE SEQUENCE [LARGE SCALE GENOMIC DNA]</scope>
    <source>
        <strain evidence="5 6">SYSU M84420</strain>
    </source>
</reference>
<dbReference type="PANTHER" id="PTHR43280">
    <property type="entry name" value="ARAC-FAMILY TRANSCRIPTIONAL REGULATOR"/>
    <property type="match status" value="1"/>
</dbReference>
<keyword evidence="3" id="KW-0804">Transcription</keyword>
<evidence type="ECO:0000313" key="6">
    <source>
        <dbReference type="Proteomes" id="UP001355298"/>
    </source>
</evidence>
<gene>
    <name evidence="5" type="ORF">VOP03_06610</name>
</gene>
<dbReference type="InterPro" id="IPR018060">
    <property type="entry name" value="HTH_AraC"/>
</dbReference>
<dbReference type="PROSITE" id="PS01124">
    <property type="entry name" value="HTH_ARAC_FAMILY_2"/>
    <property type="match status" value="1"/>
</dbReference>
<keyword evidence="2" id="KW-0238">DNA-binding</keyword>
<dbReference type="PANTHER" id="PTHR43280:SF32">
    <property type="entry name" value="TRANSCRIPTIONAL REGULATORY PROTEIN"/>
    <property type="match status" value="1"/>
</dbReference>
<dbReference type="SUPFAM" id="SSF51215">
    <property type="entry name" value="Regulatory protein AraC"/>
    <property type="match status" value="1"/>
</dbReference>
<name>A0ABU6IPZ6_9FLAO</name>
<dbReference type="RefSeq" id="WP_326278003.1">
    <property type="nucleotide sequence ID" value="NZ_JAYKYV010000004.1"/>
</dbReference>
<feature type="domain" description="HTH araC/xylS-type" evidence="4">
    <location>
        <begin position="167"/>
        <end position="267"/>
    </location>
</feature>
<dbReference type="Gene3D" id="1.10.10.60">
    <property type="entry name" value="Homeodomain-like"/>
    <property type="match status" value="1"/>
</dbReference>
<dbReference type="InterPro" id="IPR037923">
    <property type="entry name" value="HTH-like"/>
</dbReference>
<protein>
    <submittedName>
        <fullName evidence="5">Helix-turn-helix transcriptional regulator</fullName>
    </submittedName>
</protein>
<sequence length="270" mass="31130">MGTAIKVNNKISHALDIKIEPFDVNKRYTRPHRHNKYLELVYFCKGSGFHHMDQDSYEIKPPIAFIIKKGEVHHWQIDTVPEGYVVIIKDGFLDKTLDKHINDQFRQLENHRAFEVPIDAMLNSLFKLASELVKDQAKGSQITVEGILKALLSKILHYAPNKSHLEQNLAFNFKQLLQESPKNDVSHYADLLHTTSQNLNTHCKKEFGKTASQVIAQHIVQEAKRQLTYTNLSISEIAYASNFKDSSHFIKYFKRFEGVTPLQFKKGKVL</sequence>
<dbReference type="Pfam" id="PF12833">
    <property type="entry name" value="HTH_18"/>
    <property type="match status" value="1"/>
</dbReference>
<evidence type="ECO:0000256" key="1">
    <source>
        <dbReference type="ARBA" id="ARBA00023015"/>
    </source>
</evidence>
<dbReference type="SMART" id="SM00342">
    <property type="entry name" value="HTH_ARAC"/>
    <property type="match status" value="1"/>
</dbReference>
<dbReference type="SUPFAM" id="SSF46689">
    <property type="entry name" value="Homeodomain-like"/>
    <property type="match status" value="1"/>
</dbReference>
<keyword evidence="1" id="KW-0805">Transcription regulation</keyword>
<evidence type="ECO:0000259" key="4">
    <source>
        <dbReference type="PROSITE" id="PS01124"/>
    </source>
</evidence>
<accession>A0ABU6IPZ6</accession>
<dbReference type="InterPro" id="IPR009057">
    <property type="entry name" value="Homeodomain-like_sf"/>
</dbReference>
<evidence type="ECO:0000256" key="2">
    <source>
        <dbReference type="ARBA" id="ARBA00023125"/>
    </source>
</evidence>
<dbReference type="Proteomes" id="UP001355298">
    <property type="component" value="Unassembled WGS sequence"/>
</dbReference>
<organism evidence="5 6">
    <name type="scientific">Flagellimonas halotolerans</name>
    <dbReference type="NCBI Taxonomy" id="3112164"/>
    <lineage>
        <taxon>Bacteria</taxon>
        <taxon>Pseudomonadati</taxon>
        <taxon>Bacteroidota</taxon>
        <taxon>Flavobacteriia</taxon>
        <taxon>Flavobacteriales</taxon>
        <taxon>Flavobacteriaceae</taxon>
        <taxon>Flagellimonas</taxon>
    </lineage>
</organism>
<proteinExistence type="predicted"/>
<comment type="caution">
    <text evidence="5">The sequence shown here is derived from an EMBL/GenBank/DDBJ whole genome shotgun (WGS) entry which is preliminary data.</text>
</comment>
<evidence type="ECO:0000256" key="3">
    <source>
        <dbReference type="ARBA" id="ARBA00023163"/>
    </source>
</evidence>
<dbReference type="Gene3D" id="2.60.120.10">
    <property type="entry name" value="Jelly Rolls"/>
    <property type="match status" value="1"/>
</dbReference>
<keyword evidence="6" id="KW-1185">Reference proteome</keyword>
<dbReference type="InterPro" id="IPR014710">
    <property type="entry name" value="RmlC-like_jellyroll"/>
</dbReference>
<evidence type="ECO:0000313" key="5">
    <source>
        <dbReference type="EMBL" id="MEC4265010.1"/>
    </source>
</evidence>
<dbReference type="EMBL" id="JAYMGW010000004">
    <property type="protein sequence ID" value="MEC4265010.1"/>
    <property type="molecule type" value="Genomic_DNA"/>
</dbReference>
<dbReference type="InterPro" id="IPR003313">
    <property type="entry name" value="AraC-bd"/>
</dbReference>